<evidence type="ECO:0000256" key="1">
    <source>
        <dbReference type="SAM" id="SignalP"/>
    </source>
</evidence>
<evidence type="ECO:0000313" key="4">
    <source>
        <dbReference type="EMBL" id="WEK34725.1"/>
    </source>
</evidence>
<name>A0AAJ5WUK6_9BACT</name>
<feature type="domain" description="DUF4874" evidence="3">
    <location>
        <begin position="46"/>
        <end position="204"/>
    </location>
</feature>
<reference evidence="4" key="1">
    <citation type="submission" date="2023-03" db="EMBL/GenBank/DDBJ databases">
        <title>Andean soil-derived lignocellulolytic bacterial consortium as a source of novel taxa and putative plastic-active enzymes.</title>
        <authorList>
            <person name="Diaz-Garcia L."/>
            <person name="Chuvochina M."/>
            <person name="Feuerriegel G."/>
            <person name="Bunk B."/>
            <person name="Sproer C."/>
            <person name="Streit W.R."/>
            <person name="Rodriguez L.M."/>
            <person name="Overmann J."/>
            <person name="Jimenez D.J."/>
        </authorList>
    </citation>
    <scope>NUCLEOTIDE SEQUENCE</scope>
    <source>
        <strain evidence="4">MAG 7</strain>
    </source>
</reference>
<evidence type="ECO:0000259" key="2">
    <source>
        <dbReference type="Pfam" id="PF16116"/>
    </source>
</evidence>
<dbReference type="InterPro" id="IPR032267">
    <property type="entry name" value="DUF4832"/>
</dbReference>
<feature type="domain" description="DUF4832" evidence="2">
    <location>
        <begin position="229"/>
        <end position="433"/>
    </location>
</feature>
<sequence>MYKSFLLLLLAFVSINSNCSRSNDSGKQEPVDSSFTYEQSAALFPNPERGFIRTIQVKSGGAGLDVSLLNTLRSSNTSMILRVYYFDGFKDKALDAATLQLIQDDFNKIRAAGLKMILRFAYTDDMAVTDAPLNIIEQHIDQLKPLFGTNQDVIAFVQAGFIGAWGEWHSSGSGLANTEGRTAVLNKLLAALPSSIMVQVRTPLYKQQILNTASALTETEAYGNTTKARVGHHNDCFLSNSTDYGTYTNVTLEKQYISNEALYVPTGGETCPPTDGFNPGCATSTSEMKLLKWTYLNLDWYPATINAWKNSGCFDEFQRSLGYRLALWNSTLPAEASAAGSLKLTFSIINKGFAPLYHKKNTLLVLKDKVSGQYYDKPLSIDLRTVKPSATLEIAETVSLSGIPAGNYELYLKIADQSASLSNKSQYSVRLANTDTWTEDHGGLNSFKHTLTVK</sequence>
<accession>A0AAJ5WUK6</accession>
<dbReference type="Pfam" id="PF16116">
    <property type="entry name" value="DUF4832"/>
    <property type="match status" value="1"/>
</dbReference>
<evidence type="ECO:0000259" key="3">
    <source>
        <dbReference type="Pfam" id="PF16173"/>
    </source>
</evidence>
<dbReference type="Proteomes" id="UP001220610">
    <property type="component" value="Chromosome"/>
</dbReference>
<proteinExistence type="predicted"/>
<gene>
    <name evidence="4" type="ORF">P0Y53_19740</name>
</gene>
<dbReference type="EMBL" id="CP119311">
    <property type="protein sequence ID" value="WEK34725.1"/>
    <property type="molecule type" value="Genomic_DNA"/>
</dbReference>
<keyword evidence="1" id="KW-0732">Signal</keyword>
<dbReference type="AlphaFoldDB" id="A0AAJ5WUK6"/>
<organism evidence="4 5">
    <name type="scientific">Candidatus Pseudobacter hemicellulosilyticus</name>
    <dbReference type="NCBI Taxonomy" id="3121375"/>
    <lineage>
        <taxon>Bacteria</taxon>
        <taxon>Pseudomonadati</taxon>
        <taxon>Bacteroidota</taxon>
        <taxon>Chitinophagia</taxon>
        <taxon>Chitinophagales</taxon>
        <taxon>Chitinophagaceae</taxon>
        <taxon>Pseudobacter</taxon>
    </lineage>
</organism>
<protein>
    <submittedName>
        <fullName evidence="4">DUF4832 domain-containing protein</fullName>
    </submittedName>
</protein>
<dbReference type="InterPro" id="IPR032379">
    <property type="entry name" value="DUF4874"/>
</dbReference>
<feature type="signal peptide" evidence="1">
    <location>
        <begin position="1"/>
        <end position="19"/>
    </location>
</feature>
<evidence type="ECO:0000313" key="5">
    <source>
        <dbReference type="Proteomes" id="UP001220610"/>
    </source>
</evidence>
<dbReference type="Pfam" id="PF16173">
    <property type="entry name" value="DUF4874"/>
    <property type="match status" value="1"/>
</dbReference>
<feature type="chain" id="PRO_5042549904" evidence="1">
    <location>
        <begin position="20"/>
        <end position="454"/>
    </location>
</feature>